<evidence type="ECO:0000313" key="3">
    <source>
        <dbReference type="Proteomes" id="UP001283361"/>
    </source>
</evidence>
<dbReference type="AlphaFoldDB" id="A0AAE0XY55"/>
<proteinExistence type="predicted"/>
<sequence>MFYLSSGEGSSAPHAASSNRGAIKEYNKNNNIIHNGSSSNSSSSSISTEHTSAPFRLNAWRFVNYSSCCSIITDLPSSRPAAGNIRQAPPTAGPRTGGREMWEE</sequence>
<feature type="region of interest" description="Disordered" evidence="1">
    <location>
        <begin position="77"/>
        <end position="104"/>
    </location>
</feature>
<gene>
    <name evidence="2" type="ORF">RRG08_044309</name>
</gene>
<reference evidence="2" key="1">
    <citation type="journal article" date="2023" name="G3 (Bethesda)">
        <title>A reference genome for the long-term kleptoplast-retaining sea slug Elysia crispata morphotype clarki.</title>
        <authorList>
            <person name="Eastman K.E."/>
            <person name="Pendleton A.L."/>
            <person name="Shaikh M.A."/>
            <person name="Suttiyut T."/>
            <person name="Ogas R."/>
            <person name="Tomko P."/>
            <person name="Gavelis G."/>
            <person name="Widhalm J.R."/>
            <person name="Wisecaver J.H."/>
        </authorList>
    </citation>
    <scope>NUCLEOTIDE SEQUENCE</scope>
    <source>
        <strain evidence="2">ECLA1</strain>
    </source>
</reference>
<comment type="caution">
    <text evidence="2">The sequence shown here is derived from an EMBL/GenBank/DDBJ whole genome shotgun (WGS) entry which is preliminary data.</text>
</comment>
<evidence type="ECO:0000313" key="2">
    <source>
        <dbReference type="EMBL" id="KAK3723404.1"/>
    </source>
</evidence>
<feature type="region of interest" description="Disordered" evidence="1">
    <location>
        <begin position="1"/>
        <end position="50"/>
    </location>
</feature>
<organism evidence="2 3">
    <name type="scientific">Elysia crispata</name>
    <name type="common">lettuce slug</name>
    <dbReference type="NCBI Taxonomy" id="231223"/>
    <lineage>
        <taxon>Eukaryota</taxon>
        <taxon>Metazoa</taxon>
        <taxon>Spiralia</taxon>
        <taxon>Lophotrochozoa</taxon>
        <taxon>Mollusca</taxon>
        <taxon>Gastropoda</taxon>
        <taxon>Heterobranchia</taxon>
        <taxon>Euthyneura</taxon>
        <taxon>Panpulmonata</taxon>
        <taxon>Sacoglossa</taxon>
        <taxon>Placobranchoidea</taxon>
        <taxon>Plakobranchidae</taxon>
        <taxon>Elysia</taxon>
    </lineage>
</organism>
<dbReference type="EMBL" id="JAWDGP010007362">
    <property type="protein sequence ID" value="KAK3723404.1"/>
    <property type="molecule type" value="Genomic_DNA"/>
</dbReference>
<feature type="compositionally biased region" description="Low complexity" evidence="1">
    <location>
        <begin position="28"/>
        <end position="47"/>
    </location>
</feature>
<protein>
    <submittedName>
        <fullName evidence="2">Uncharacterized protein</fullName>
    </submittedName>
</protein>
<evidence type="ECO:0000256" key="1">
    <source>
        <dbReference type="SAM" id="MobiDB-lite"/>
    </source>
</evidence>
<name>A0AAE0XY55_9GAST</name>
<accession>A0AAE0XY55</accession>
<keyword evidence="3" id="KW-1185">Reference proteome</keyword>
<dbReference type="Proteomes" id="UP001283361">
    <property type="component" value="Unassembled WGS sequence"/>
</dbReference>